<organism evidence="2 3">
    <name type="scientific">Lactarius akahatsu</name>
    <dbReference type="NCBI Taxonomy" id="416441"/>
    <lineage>
        <taxon>Eukaryota</taxon>
        <taxon>Fungi</taxon>
        <taxon>Dikarya</taxon>
        <taxon>Basidiomycota</taxon>
        <taxon>Agaricomycotina</taxon>
        <taxon>Agaricomycetes</taxon>
        <taxon>Russulales</taxon>
        <taxon>Russulaceae</taxon>
        <taxon>Lactarius</taxon>
    </lineage>
</organism>
<reference evidence="2" key="1">
    <citation type="submission" date="2022-01" db="EMBL/GenBank/DDBJ databases">
        <title>Comparative genomics reveals a dynamic genome evolution in the ectomycorrhizal milk-cap (Lactarius) mushrooms.</title>
        <authorList>
            <consortium name="DOE Joint Genome Institute"/>
            <person name="Lebreton A."/>
            <person name="Tang N."/>
            <person name="Kuo A."/>
            <person name="LaButti K."/>
            <person name="Drula E."/>
            <person name="Barry K."/>
            <person name="Clum A."/>
            <person name="Lipzen A."/>
            <person name="Mousain D."/>
            <person name="Ng V."/>
            <person name="Wang R."/>
            <person name="Wang X."/>
            <person name="Dai Y."/>
            <person name="Henrissat B."/>
            <person name="Grigoriev I.V."/>
            <person name="Guerin-Laguette A."/>
            <person name="Yu F."/>
            <person name="Martin F.M."/>
        </authorList>
    </citation>
    <scope>NUCLEOTIDE SEQUENCE</scope>
    <source>
        <strain evidence="2">QP</strain>
    </source>
</reference>
<sequence>MVSIRPFMRALFSFVPAKQKKDWQTIAWESKEATFRAERRHHQSEQKYYREREARSLLDYKFGALQKDMLRLHNNLNLQIFLGRIQGNPQGPRDKPNAAAPPPPQGPGIPDMPCKCNRPLPAQKGRRKFVSELVVRDSEHTITEVAALKYSVH</sequence>
<feature type="region of interest" description="Disordered" evidence="1">
    <location>
        <begin position="85"/>
        <end position="120"/>
    </location>
</feature>
<evidence type="ECO:0000313" key="2">
    <source>
        <dbReference type="EMBL" id="KAH8995489.1"/>
    </source>
</evidence>
<gene>
    <name evidence="2" type="ORF">EDB92DRAFT_209262</name>
</gene>
<evidence type="ECO:0000256" key="1">
    <source>
        <dbReference type="SAM" id="MobiDB-lite"/>
    </source>
</evidence>
<name>A0AAD4LLR1_9AGAM</name>
<evidence type="ECO:0000313" key="3">
    <source>
        <dbReference type="Proteomes" id="UP001201163"/>
    </source>
</evidence>
<dbReference type="AlphaFoldDB" id="A0AAD4LLR1"/>
<protein>
    <submittedName>
        <fullName evidence="2">Uncharacterized protein</fullName>
    </submittedName>
</protein>
<dbReference type="EMBL" id="JAKELL010000012">
    <property type="protein sequence ID" value="KAH8995489.1"/>
    <property type="molecule type" value="Genomic_DNA"/>
</dbReference>
<proteinExistence type="predicted"/>
<keyword evidence="3" id="KW-1185">Reference proteome</keyword>
<dbReference type="Proteomes" id="UP001201163">
    <property type="component" value="Unassembled WGS sequence"/>
</dbReference>
<accession>A0AAD4LLR1</accession>
<comment type="caution">
    <text evidence="2">The sequence shown here is derived from an EMBL/GenBank/DDBJ whole genome shotgun (WGS) entry which is preliminary data.</text>
</comment>